<evidence type="ECO:0000256" key="3">
    <source>
        <dbReference type="ARBA" id="ARBA00007919"/>
    </source>
</evidence>
<feature type="transmembrane region" description="Helical" evidence="17">
    <location>
        <begin position="57"/>
        <end position="74"/>
    </location>
</feature>
<evidence type="ECO:0000256" key="1">
    <source>
        <dbReference type="ARBA" id="ARBA00003943"/>
    </source>
</evidence>
<dbReference type="RefSeq" id="WP_072746830.1">
    <property type="nucleotide sequence ID" value="NZ_FOHL01000001.1"/>
</dbReference>
<dbReference type="PANTHER" id="PTHR44758:SF1">
    <property type="entry name" value="NAD(P) TRANSHYDROGENASE SUBUNIT BETA"/>
    <property type="match status" value="1"/>
</dbReference>
<dbReference type="InterPro" id="IPR012136">
    <property type="entry name" value="NADH_DH_b"/>
</dbReference>
<feature type="transmembrane region" description="Helical" evidence="17">
    <location>
        <begin position="6"/>
        <end position="24"/>
    </location>
</feature>
<dbReference type="AlphaFoldDB" id="A0A1M7SUJ7"/>
<reference evidence="19 20" key="1">
    <citation type="submission" date="2016-12" db="EMBL/GenBank/DDBJ databases">
        <authorList>
            <person name="Song W.-J."/>
            <person name="Kurnit D.M."/>
        </authorList>
    </citation>
    <scope>NUCLEOTIDE SEQUENCE [LARGE SCALE GENOMIC DNA]</scope>
    <source>
        <strain evidence="19 20">CGMCC 1.10808</strain>
    </source>
</reference>
<evidence type="ECO:0000256" key="11">
    <source>
        <dbReference type="ARBA" id="ARBA00022989"/>
    </source>
</evidence>
<dbReference type="FunFam" id="3.40.50.1220:FF:000002">
    <property type="entry name" value="NAD(P) transhydrogenase subunit beta"/>
    <property type="match status" value="1"/>
</dbReference>
<keyword evidence="8 17" id="KW-0812">Transmembrane</keyword>
<dbReference type="Pfam" id="PF02233">
    <property type="entry name" value="PNTB"/>
    <property type="match status" value="1"/>
</dbReference>
<evidence type="ECO:0000256" key="16">
    <source>
        <dbReference type="PIRNR" id="PIRNR000204"/>
    </source>
</evidence>
<dbReference type="SUPFAM" id="SSF52467">
    <property type="entry name" value="DHS-like NAD/FAD-binding domain"/>
    <property type="match status" value="1"/>
</dbReference>
<dbReference type="PIRSF" id="PIRSF000204">
    <property type="entry name" value="PNTB"/>
    <property type="match status" value="1"/>
</dbReference>
<dbReference type="Gene3D" id="3.40.50.1220">
    <property type="entry name" value="TPP-binding domain"/>
    <property type="match status" value="1"/>
</dbReference>
<dbReference type="PANTHER" id="PTHR44758">
    <property type="entry name" value="NAD(P) TRANSHYDROGENASE SUBUNIT BETA"/>
    <property type="match status" value="1"/>
</dbReference>
<dbReference type="GO" id="GO:0050661">
    <property type="term" value="F:NADP binding"/>
    <property type="evidence" value="ECO:0007669"/>
    <property type="project" value="InterPro"/>
</dbReference>
<comment type="similarity">
    <text evidence="3 16">Belongs to the PNT beta subunit family.</text>
</comment>
<comment type="subunit">
    <text evidence="15">Complex of an alpha and a beta chain; in Rhodospirillum, the alpha chain seems to be made of two subunits.</text>
</comment>
<dbReference type="InterPro" id="IPR029035">
    <property type="entry name" value="DHS-like_NAD/FAD-binding_dom"/>
</dbReference>
<keyword evidence="10 16" id="KW-1278">Translocase</keyword>
<feature type="transmembrane region" description="Helical" evidence="17">
    <location>
        <begin position="257"/>
        <end position="277"/>
    </location>
</feature>
<keyword evidence="20" id="KW-1185">Reference proteome</keyword>
<protein>
    <recommendedName>
        <fullName evidence="5 16">NAD(P) transhydrogenase subunit beta</fullName>
        <ecNumber evidence="4 16">7.1.1.1</ecNumber>
    </recommendedName>
    <alternativeName>
        <fullName evidence="16">Nicotinamide nucleotide transhydrogenase subunit beta</fullName>
    </alternativeName>
</protein>
<evidence type="ECO:0000256" key="15">
    <source>
        <dbReference type="ARBA" id="ARBA00066047"/>
    </source>
</evidence>
<comment type="subcellular location">
    <subcellularLocation>
        <location evidence="2">Cell inner membrane</location>
        <topology evidence="2">Multi-pass membrane protein</topology>
    </subcellularLocation>
</comment>
<evidence type="ECO:0000313" key="20">
    <source>
        <dbReference type="Proteomes" id="UP000184066"/>
    </source>
</evidence>
<feature type="domain" description="NADP transhydrogenase beta-like" evidence="18">
    <location>
        <begin position="7"/>
        <end position="475"/>
    </location>
</feature>
<evidence type="ECO:0000256" key="7">
    <source>
        <dbReference type="ARBA" id="ARBA00022519"/>
    </source>
</evidence>
<dbReference type="Proteomes" id="UP000184066">
    <property type="component" value="Unassembled WGS sequence"/>
</dbReference>
<feature type="transmembrane region" description="Helical" evidence="17">
    <location>
        <begin position="33"/>
        <end position="51"/>
    </location>
</feature>
<evidence type="ECO:0000259" key="18">
    <source>
        <dbReference type="Pfam" id="PF02233"/>
    </source>
</evidence>
<proteinExistence type="inferred from homology"/>
<feature type="transmembrane region" description="Helical" evidence="17">
    <location>
        <begin position="184"/>
        <end position="200"/>
    </location>
</feature>
<feature type="transmembrane region" description="Helical" evidence="17">
    <location>
        <begin position="233"/>
        <end position="251"/>
    </location>
</feature>
<evidence type="ECO:0000256" key="10">
    <source>
        <dbReference type="ARBA" id="ARBA00022967"/>
    </source>
</evidence>
<keyword evidence="13 16" id="KW-0472">Membrane</keyword>
<dbReference type="OrthoDB" id="9763786at2"/>
<feature type="transmembrane region" description="Helical" evidence="17">
    <location>
        <begin position="86"/>
        <end position="103"/>
    </location>
</feature>
<evidence type="ECO:0000256" key="6">
    <source>
        <dbReference type="ARBA" id="ARBA00022475"/>
    </source>
</evidence>
<organism evidence="19 20">
    <name type="scientific">Oceanicella actignis</name>
    <dbReference type="NCBI Taxonomy" id="1189325"/>
    <lineage>
        <taxon>Bacteria</taxon>
        <taxon>Pseudomonadati</taxon>
        <taxon>Pseudomonadota</taxon>
        <taxon>Alphaproteobacteria</taxon>
        <taxon>Rhodobacterales</taxon>
        <taxon>Paracoccaceae</taxon>
        <taxon>Oceanicella</taxon>
    </lineage>
</organism>
<keyword evidence="11 17" id="KW-1133">Transmembrane helix</keyword>
<keyword evidence="12 16" id="KW-0520">NAD</keyword>
<evidence type="ECO:0000256" key="2">
    <source>
        <dbReference type="ARBA" id="ARBA00004429"/>
    </source>
</evidence>
<evidence type="ECO:0000256" key="12">
    <source>
        <dbReference type="ARBA" id="ARBA00023027"/>
    </source>
</evidence>
<evidence type="ECO:0000256" key="5">
    <source>
        <dbReference type="ARBA" id="ARBA00014581"/>
    </source>
</evidence>
<gene>
    <name evidence="19" type="ORF">SAMN05216200_103262</name>
</gene>
<keyword evidence="7 16" id="KW-0997">Cell inner membrane</keyword>
<evidence type="ECO:0000256" key="8">
    <source>
        <dbReference type="ARBA" id="ARBA00022692"/>
    </source>
</evidence>
<name>A0A1M7SUJ7_9RHOB</name>
<keyword evidence="9 16" id="KW-0521">NADP</keyword>
<evidence type="ECO:0000256" key="17">
    <source>
        <dbReference type="SAM" id="Phobius"/>
    </source>
</evidence>
<dbReference type="InterPro" id="IPR034300">
    <property type="entry name" value="PNTB-like"/>
</dbReference>
<keyword evidence="6 16" id="KW-1003">Cell membrane</keyword>
<dbReference type="EMBL" id="FRDL01000003">
    <property type="protein sequence ID" value="SHN62223.1"/>
    <property type="molecule type" value="Genomic_DNA"/>
</dbReference>
<evidence type="ECO:0000256" key="14">
    <source>
        <dbReference type="ARBA" id="ARBA00048202"/>
    </source>
</evidence>
<feature type="transmembrane region" description="Helical" evidence="17">
    <location>
        <begin position="206"/>
        <end position="226"/>
    </location>
</feature>
<dbReference type="EC" id="7.1.1.1" evidence="4 16"/>
<comment type="function">
    <text evidence="1 16">The transhydrogenation between NADH and NADP is coupled to respiration and ATP hydrolysis and functions as a proton pump across the membrane.</text>
</comment>
<comment type="catalytic activity">
    <reaction evidence="14 16">
        <text>NAD(+) + NADPH + H(+)(in) = NADH + NADP(+) + H(+)(out)</text>
        <dbReference type="Rhea" id="RHEA:47992"/>
        <dbReference type="ChEBI" id="CHEBI:15378"/>
        <dbReference type="ChEBI" id="CHEBI:57540"/>
        <dbReference type="ChEBI" id="CHEBI:57783"/>
        <dbReference type="ChEBI" id="CHEBI:57945"/>
        <dbReference type="ChEBI" id="CHEBI:58349"/>
        <dbReference type="EC" id="7.1.1.1"/>
    </reaction>
</comment>
<accession>A0A1M7SUJ7</accession>
<evidence type="ECO:0000256" key="13">
    <source>
        <dbReference type="ARBA" id="ARBA00023136"/>
    </source>
</evidence>
<evidence type="ECO:0000256" key="9">
    <source>
        <dbReference type="ARBA" id="ARBA00022857"/>
    </source>
</evidence>
<sequence length="478" mass="49704">MSIGFVTAAYVVAAILFILALGGLSNMEKAKRAIWYGIVGMALAVGATVVTPGVGNHAVIALMIALGGIGGWVVATRVQMTQMPELVAGFHSLVGLAAVFIGINADLEMKAALAAKEAGTVEQLAGFAATIAKKSSVELSMLKVELFLGILIGAITFTGSVVAYGKLAGKISSAALTLPFRHQLNLAGFVLCFLLGWMYLDGAGLWTMIVVAILAGAIGWHLIMAIGGADMPVVVSMLNSYSGWAAAAIGFTLGNDLLIVVGALVGSSGAILSYIMCRGMNRSFVSVILGGWGGTGAPAAEVSGEMIAIDADGVASALEEADSIIIVPGYGMAVAQAQQSVSELTRRLRAQGKQVRFAIHPVAGRLPGHMNVLLAEAKVPYDIVLEMDEINDDFPNTDVVIVIGANDIVNPAAQEDPNSPIAGMPVLEVWKAKQVIILKRGQGTGYSGIENPLFFKENTRMFYGDAKASIDALLSKLS</sequence>
<dbReference type="STRING" id="1189325.SAMN04488119_101261"/>
<dbReference type="GO" id="GO:0008750">
    <property type="term" value="F:proton-translocating NAD(P)+ transhydrogenase activity"/>
    <property type="evidence" value="ECO:0007669"/>
    <property type="project" value="UniProtKB-EC"/>
</dbReference>
<evidence type="ECO:0000313" key="19">
    <source>
        <dbReference type="EMBL" id="SHN62223.1"/>
    </source>
</evidence>
<feature type="transmembrane region" description="Helical" evidence="17">
    <location>
        <begin position="146"/>
        <end position="164"/>
    </location>
</feature>
<dbReference type="GO" id="GO:0005886">
    <property type="term" value="C:plasma membrane"/>
    <property type="evidence" value="ECO:0007669"/>
    <property type="project" value="UniProtKB-SubCell"/>
</dbReference>
<evidence type="ECO:0000256" key="4">
    <source>
        <dbReference type="ARBA" id="ARBA00012943"/>
    </source>
</evidence>